<gene>
    <name evidence="2" type="ORF">COY16_05835</name>
</gene>
<protein>
    <submittedName>
        <fullName evidence="2">Uncharacterized protein</fullName>
    </submittedName>
</protein>
<feature type="transmembrane region" description="Helical" evidence="1">
    <location>
        <begin position="50"/>
        <end position="70"/>
    </location>
</feature>
<keyword evidence="1" id="KW-0472">Membrane</keyword>
<accession>A0A2M7TVK9</accession>
<dbReference type="EMBL" id="PFOB01000073">
    <property type="protein sequence ID" value="PIZ61867.1"/>
    <property type="molecule type" value="Genomic_DNA"/>
</dbReference>
<name>A0A2M7TVK9_9BACT</name>
<comment type="caution">
    <text evidence="2">The sequence shown here is derived from an EMBL/GenBank/DDBJ whole genome shotgun (WGS) entry which is preliminary data.</text>
</comment>
<evidence type="ECO:0000256" key="1">
    <source>
        <dbReference type="SAM" id="Phobius"/>
    </source>
</evidence>
<keyword evidence="1" id="KW-1133">Transmembrane helix</keyword>
<sequence length="75" mass="8651">MLGLIGFTLHTVGEVMVGFTAIMVHHRVWKEHRIDSRVFEEMKIERKAGIAGLLFIIIGFVLQIINAFLFESFIY</sequence>
<feature type="transmembrane region" description="Helical" evidence="1">
    <location>
        <begin position="6"/>
        <end position="29"/>
    </location>
</feature>
<keyword evidence="1" id="KW-0812">Transmembrane</keyword>
<evidence type="ECO:0000313" key="2">
    <source>
        <dbReference type="EMBL" id="PIZ61867.1"/>
    </source>
</evidence>
<dbReference type="AlphaFoldDB" id="A0A2M7TVK9"/>
<reference evidence="3" key="1">
    <citation type="submission" date="2017-09" db="EMBL/GenBank/DDBJ databases">
        <title>Depth-based differentiation of microbial function through sediment-hosted aquifers and enrichment of novel symbionts in the deep terrestrial subsurface.</title>
        <authorList>
            <person name="Probst A.J."/>
            <person name="Ladd B."/>
            <person name="Jarett J.K."/>
            <person name="Geller-Mcgrath D.E."/>
            <person name="Sieber C.M.K."/>
            <person name="Emerson J.B."/>
            <person name="Anantharaman K."/>
            <person name="Thomas B.C."/>
            <person name="Malmstrom R."/>
            <person name="Stieglmeier M."/>
            <person name="Klingl A."/>
            <person name="Woyke T."/>
            <person name="Ryan C.M."/>
            <person name="Banfield J.F."/>
        </authorList>
    </citation>
    <scope>NUCLEOTIDE SEQUENCE [LARGE SCALE GENOMIC DNA]</scope>
</reference>
<evidence type="ECO:0000313" key="3">
    <source>
        <dbReference type="Proteomes" id="UP000228503"/>
    </source>
</evidence>
<dbReference type="Proteomes" id="UP000228503">
    <property type="component" value="Unassembled WGS sequence"/>
</dbReference>
<proteinExistence type="predicted"/>
<organism evidence="2 3">
    <name type="scientific">Candidatus Roizmanbacteria bacterium CG_4_10_14_0_2_um_filter_39_13</name>
    <dbReference type="NCBI Taxonomy" id="1974825"/>
    <lineage>
        <taxon>Bacteria</taxon>
        <taxon>Candidatus Roizmaniibacteriota</taxon>
    </lineage>
</organism>